<keyword evidence="10" id="KW-0915">Sodium</keyword>
<keyword evidence="2 10" id="KW-1003">Cell membrane</keyword>
<evidence type="ECO:0000313" key="11">
    <source>
        <dbReference type="EMBL" id="RDY24181.1"/>
    </source>
</evidence>
<dbReference type="InterPro" id="IPR003691">
    <property type="entry name" value="FluC"/>
</dbReference>
<dbReference type="OrthoDB" id="9815830at2"/>
<keyword evidence="10" id="KW-0813">Transport</keyword>
<evidence type="ECO:0000256" key="4">
    <source>
        <dbReference type="ARBA" id="ARBA00022989"/>
    </source>
</evidence>
<dbReference type="GO" id="GO:0005886">
    <property type="term" value="C:plasma membrane"/>
    <property type="evidence" value="ECO:0007669"/>
    <property type="project" value="UniProtKB-SubCell"/>
</dbReference>
<proteinExistence type="inferred from homology"/>
<dbReference type="Proteomes" id="UP000243494">
    <property type="component" value="Unassembled WGS sequence"/>
</dbReference>
<keyword evidence="10" id="KW-0406">Ion transport</keyword>
<feature type="binding site" evidence="10">
    <location>
        <position position="72"/>
    </location>
    <ligand>
        <name>Na(+)</name>
        <dbReference type="ChEBI" id="CHEBI:29101"/>
        <note>structural</note>
    </ligand>
</feature>
<feature type="transmembrane region" description="Helical" evidence="10">
    <location>
        <begin position="94"/>
        <end position="117"/>
    </location>
</feature>
<sequence length="122" mass="13252">MFNIFYVGIGGFIGAVLRYVISSKLVIGKFPYGTLMVNIIGGILIGLIMSISDNTHFISKNLKLFLTTGLMGGLTTFSTFSYETISFFNNGDYALSLINIILNISLSLLGVVFGQYLSSTII</sequence>
<protein>
    <recommendedName>
        <fullName evidence="10">Fluoride-specific ion channel FluC</fullName>
    </recommendedName>
</protein>
<gene>
    <name evidence="10" type="primary">fluC</name>
    <name evidence="10" type="synonym">crcB</name>
    <name evidence="11" type="ORF">CHF27_004990</name>
</gene>
<dbReference type="NCBIfam" id="TIGR00494">
    <property type="entry name" value="crcB"/>
    <property type="match status" value="1"/>
</dbReference>
<evidence type="ECO:0000256" key="9">
    <source>
        <dbReference type="ARBA" id="ARBA00049940"/>
    </source>
</evidence>
<comment type="function">
    <text evidence="9 10">Fluoride-specific ion channel. Important for reducing fluoride concentration in the cell, thus reducing its toxicity.</text>
</comment>
<evidence type="ECO:0000256" key="10">
    <source>
        <dbReference type="HAMAP-Rule" id="MF_00454"/>
    </source>
</evidence>
<dbReference type="Pfam" id="PF02537">
    <property type="entry name" value="CRCB"/>
    <property type="match status" value="1"/>
</dbReference>
<keyword evidence="5 10" id="KW-0472">Membrane</keyword>
<keyword evidence="12" id="KW-1185">Reference proteome</keyword>
<evidence type="ECO:0000256" key="1">
    <source>
        <dbReference type="ARBA" id="ARBA00004651"/>
    </source>
</evidence>
<keyword evidence="3 10" id="KW-0812">Transmembrane</keyword>
<dbReference type="GO" id="GO:0046872">
    <property type="term" value="F:metal ion binding"/>
    <property type="evidence" value="ECO:0007669"/>
    <property type="project" value="UniProtKB-KW"/>
</dbReference>
<organism evidence="11 12">
    <name type="scientific">Romboutsia maritimum</name>
    <dbReference type="NCBI Taxonomy" id="2020948"/>
    <lineage>
        <taxon>Bacteria</taxon>
        <taxon>Bacillati</taxon>
        <taxon>Bacillota</taxon>
        <taxon>Clostridia</taxon>
        <taxon>Peptostreptococcales</taxon>
        <taxon>Peptostreptococcaceae</taxon>
        <taxon>Romboutsia</taxon>
    </lineage>
</organism>
<dbReference type="AlphaFoldDB" id="A0A371IUN5"/>
<comment type="activity regulation">
    <text evidence="10">Na(+) is not transported, but it plays an essential structural role and its presence is essential for fluoride channel function.</text>
</comment>
<comment type="subcellular location">
    <subcellularLocation>
        <location evidence="1 10">Cell membrane</location>
        <topology evidence="1 10">Multi-pass membrane protein</topology>
    </subcellularLocation>
</comment>
<dbReference type="PANTHER" id="PTHR28259:SF1">
    <property type="entry name" value="FLUORIDE EXPORT PROTEIN 1-RELATED"/>
    <property type="match status" value="1"/>
</dbReference>
<name>A0A371IUN5_9FIRM</name>
<reference evidence="11 12" key="1">
    <citation type="journal article" date="2017" name="Genome Announc.">
        <title>Draft Genome Sequence of Romboutsia maritimum sp. nov. Strain CCRI-22766(T), Isolated from Coastal Estuarine Mud.</title>
        <authorList>
            <person name="Maheux A.F."/>
            <person name="Boudreau D.K."/>
            <person name="Berube E."/>
            <person name="Boissinot M."/>
            <person name="Raymond F."/>
            <person name="Brodeur S."/>
            <person name="Corbeil J."/>
            <person name="Brightwell G."/>
            <person name="Broda D."/>
            <person name="Omar R.F."/>
            <person name="Bergeron M.G."/>
        </authorList>
    </citation>
    <scope>NUCLEOTIDE SEQUENCE [LARGE SCALE GENOMIC DNA]</scope>
    <source>
        <strain evidence="11 12">CCRI-22766</strain>
    </source>
</reference>
<comment type="caution">
    <text evidence="11">The sequence shown here is derived from an EMBL/GenBank/DDBJ whole genome shotgun (WGS) entry which is preliminary data.</text>
</comment>
<dbReference type="PANTHER" id="PTHR28259">
    <property type="entry name" value="FLUORIDE EXPORT PROTEIN 1-RELATED"/>
    <property type="match status" value="1"/>
</dbReference>
<dbReference type="GO" id="GO:0140114">
    <property type="term" value="P:cellular detoxification of fluoride"/>
    <property type="evidence" value="ECO:0007669"/>
    <property type="project" value="UniProtKB-UniRule"/>
</dbReference>
<evidence type="ECO:0000256" key="8">
    <source>
        <dbReference type="ARBA" id="ARBA00035585"/>
    </source>
</evidence>
<dbReference type="InterPro" id="IPR036280">
    <property type="entry name" value="Multihaem_cyt_sf"/>
</dbReference>
<dbReference type="SUPFAM" id="SSF48695">
    <property type="entry name" value="Multiheme cytochromes"/>
    <property type="match status" value="1"/>
</dbReference>
<feature type="transmembrane region" description="Helical" evidence="10">
    <location>
        <begin position="64"/>
        <end position="82"/>
    </location>
</feature>
<feature type="binding site" evidence="10">
    <location>
        <position position="75"/>
    </location>
    <ligand>
        <name>Na(+)</name>
        <dbReference type="ChEBI" id="CHEBI:29101"/>
        <note>structural</note>
    </ligand>
</feature>
<feature type="transmembrane region" description="Helical" evidence="10">
    <location>
        <begin position="32"/>
        <end position="52"/>
    </location>
</feature>
<evidence type="ECO:0000313" key="12">
    <source>
        <dbReference type="Proteomes" id="UP000243494"/>
    </source>
</evidence>
<keyword evidence="4 10" id="KW-1133">Transmembrane helix</keyword>
<keyword evidence="10" id="KW-0479">Metal-binding</keyword>
<evidence type="ECO:0000256" key="5">
    <source>
        <dbReference type="ARBA" id="ARBA00023136"/>
    </source>
</evidence>
<dbReference type="HAMAP" id="MF_00454">
    <property type="entry name" value="FluC"/>
    <property type="match status" value="1"/>
</dbReference>
<comment type="catalytic activity">
    <reaction evidence="8">
        <text>fluoride(in) = fluoride(out)</text>
        <dbReference type="Rhea" id="RHEA:76159"/>
        <dbReference type="ChEBI" id="CHEBI:17051"/>
    </reaction>
    <physiologicalReaction direction="left-to-right" evidence="8">
        <dbReference type="Rhea" id="RHEA:76160"/>
    </physiologicalReaction>
</comment>
<keyword evidence="6 10" id="KW-0407">Ion channel</keyword>
<comment type="similarity">
    <text evidence="7 10">Belongs to the fluoride channel Fluc/FEX (TC 1.A.43) family.</text>
</comment>
<accession>A0A371IUN5</accession>
<evidence type="ECO:0000256" key="2">
    <source>
        <dbReference type="ARBA" id="ARBA00022475"/>
    </source>
</evidence>
<dbReference type="EMBL" id="NOJZ02000005">
    <property type="protein sequence ID" value="RDY24181.1"/>
    <property type="molecule type" value="Genomic_DNA"/>
</dbReference>
<evidence type="ECO:0000256" key="7">
    <source>
        <dbReference type="ARBA" id="ARBA00035120"/>
    </source>
</evidence>
<dbReference type="GO" id="GO:0062054">
    <property type="term" value="F:fluoride channel activity"/>
    <property type="evidence" value="ECO:0007669"/>
    <property type="project" value="UniProtKB-UniRule"/>
</dbReference>
<evidence type="ECO:0000256" key="6">
    <source>
        <dbReference type="ARBA" id="ARBA00023303"/>
    </source>
</evidence>
<evidence type="ECO:0000256" key="3">
    <source>
        <dbReference type="ARBA" id="ARBA00022692"/>
    </source>
</evidence>